<evidence type="ECO:0000256" key="8">
    <source>
        <dbReference type="ARBA" id="ARBA00023114"/>
    </source>
</evidence>
<dbReference type="RefSeq" id="WP_074986587.1">
    <property type="nucleotide sequence ID" value="NZ_CADFGN010000004.1"/>
</dbReference>
<dbReference type="PRINTS" id="PR00182">
    <property type="entry name" value="ECOLNEIPORIN"/>
</dbReference>
<evidence type="ECO:0000259" key="12">
    <source>
        <dbReference type="Pfam" id="PF13609"/>
    </source>
</evidence>
<sequence length="381" mass="40314">MKTTTWLGALTAALLSSHAFAQNSVTLYGMIDAGLMYTNNVSKSGNSGALVQATSGNINGSRFGIRGRESLGDGVTALFVLENGFNVQNGKLSQDNRLFGREAWVGLASDRYGFAAVGRQYDSVIDYVAPLSAEAGSFGKTSFAHPFDNDNLADSLRFSNAVKYASPNFAGLQFGGLYAFSNDTDFNENRAWSAGARYTQGPLSVGAGYLQIDRAGSTSTGAVDVSESSGNGVGGFTLSAAVQRVAAGAIRYASDGASLAFVYTHSEFEGSTAFGSAGGDVRFDNYELNGQYPLANHLSLGLAYVYTDGHVSQSRTYGSDPKWQQADAQLVYSFSKRTDVYLEGIYQHVSGHRYVAFIDTAGGASSTATQVVATVGLRTRF</sequence>
<evidence type="ECO:0000256" key="11">
    <source>
        <dbReference type="SAM" id="SignalP"/>
    </source>
</evidence>
<dbReference type="Gene3D" id="2.40.160.10">
    <property type="entry name" value="Porin"/>
    <property type="match status" value="1"/>
</dbReference>
<dbReference type="AlphaFoldDB" id="A0AAQ1JWZ3"/>
<keyword evidence="5" id="KW-0812">Transmembrane</keyword>
<comment type="caution">
    <text evidence="13">The sequence shown here is derived from an EMBL/GenBank/DDBJ whole genome shotgun (WGS) entry which is preliminary data.</text>
</comment>
<dbReference type="PANTHER" id="PTHR34501">
    <property type="entry name" value="PROTEIN YDDL-RELATED"/>
    <property type="match status" value="1"/>
</dbReference>
<organism evidence="13 14">
    <name type="scientific">Paraburkholderia tropica</name>
    <dbReference type="NCBI Taxonomy" id="92647"/>
    <lineage>
        <taxon>Bacteria</taxon>
        <taxon>Pseudomonadati</taxon>
        <taxon>Pseudomonadota</taxon>
        <taxon>Betaproteobacteria</taxon>
        <taxon>Burkholderiales</taxon>
        <taxon>Burkholderiaceae</taxon>
        <taxon>Paraburkholderia</taxon>
    </lineage>
</organism>
<dbReference type="InterPro" id="IPR050298">
    <property type="entry name" value="Gram-neg_bact_OMP"/>
</dbReference>
<comment type="subcellular location">
    <subcellularLocation>
        <location evidence="1">Cell outer membrane</location>
        <topology evidence="1">Multi-pass membrane protein</topology>
    </subcellularLocation>
</comment>
<feature type="domain" description="Porin" evidence="12">
    <location>
        <begin position="9"/>
        <end position="348"/>
    </location>
</feature>
<evidence type="ECO:0000256" key="1">
    <source>
        <dbReference type="ARBA" id="ARBA00004571"/>
    </source>
</evidence>
<evidence type="ECO:0000256" key="9">
    <source>
        <dbReference type="ARBA" id="ARBA00023136"/>
    </source>
</evidence>
<dbReference type="PANTHER" id="PTHR34501:SF9">
    <property type="entry name" value="MAJOR OUTER MEMBRANE PROTEIN P.IA"/>
    <property type="match status" value="1"/>
</dbReference>
<dbReference type="SUPFAM" id="SSF56935">
    <property type="entry name" value="Porins"/>
    <property type="match status" value="1"/>
</dbReference>
<evidence type="ECO:0000256" key="4">
    <source>
        <dbReference type="ARBA" id="ARBA00022452"/>
    </source>
</evidence>
<feature type="signal peptide" evidence="11">
    <location>
        <begin position="1"/>
        <end position="21"/>
    </location>
</feature>
<keyword evidence="9" id="KW-0472">Membrane</keyword>
<dbReference type="GO" id="GO:0015288">
    <property type="term" value="F:porin activity"/>
    <property type="evidence" value="ECO:0007669"/>
    <property type="project" value="UniProtKB-KW"/>
</dbReference>
<evidence type="ECO:0000313" key="14">
    <source>
        <dbReference type="Proteomes" id="UP000183529"/>
    </source>
</evidence>
<evidence type="ECO:0000256" key="7">
    <source>
        <dbReference type="ARBA" id="ARBA00023065"/>
    </source>
</evidence>
<keyword evidence="3" id="KW-0813">Transport</keyword>
<dbReference type="InterPro" id="IPR001702">
    <property type="entry name" value="Porin_Gram-ve"/>
</dbReference>
<dbReference type="Pfam" id="PF13609">
    <property type="entry name" value="Porin_4"/>
    <property type="match status" value="1"/>
</dbReference>
<dbReference type="EMBL" id="FNZM01000018">
    <property type="protein sequence ID" value="SEK10011.1"/>
    <property type="molecule type" value="Genomic_DNA"/>
</dbReference>
<keyword evidence="8" id="KW-0626">Porin</keyword>
<evidence type="ECO:0000256" key="6">
    <source>
        <dbReference type="ARBA" id="ARBA00022729"/>
    </source>
</evidence>
<accession>A0AAQ1JWZ3</accession>
<keyword evidence="7" id="KW-0406">Ion transport</keyword>
<dbReference type="GO" id="GO:0034220">
    <property type="term" value="P:monoatomic ion transmembrane transport"/>
    <property type="evidence" value="ECO:0007669"/>
    <property type="project" value="InterPro"/>
</dbReference>
<dbReference type="InterPro" id="IPR023614">
    <property type="entry name" value="Porin_dom_sf"/>
</dbReference>
<feature type="chain" id="PRO_5042941944" evidence="11">
    <location>
        <begin position="22"/>
        <end position="381"/>
    </location>
</feature>
<evidence type="ECO:0000256" key="2">
    <source>
        <dbReference type="ARBA" id="ARBA00011233"/>
    </source>
</evidence>
<dbReference type="Proteomes" id="UP000183529">
    <property type="component" value="Unassembled WGS sequence"/>
</dbReference>
<evidence type="ECO:0000256" key="10">
    <source>
        <dbReference type="ARBA" id="ARBA00023237"/>
    </source>
</evidence>
<gene>
    <name evidence="13" type="ORF">SAMN05216550_118109</name>
</gene>
<proteinExistence type="predicted"/>
<dbReference type="CDD" id="cd00342">
    <property type="entry name" value="gram_neg_porins"/>
    <property type="match status" value="1"/>
</dbReference>
<dbReference type="GO" id="GO:0009279">
    <property type="term" value="C:cell outer membrane"/>
    <property type="evidence" value="ECO:0007669"/>
    <property type="project" value="UniProtKB-SubCell"/>
</dbReference>
<evidence type="ECO:0000313" key="13">
    <source>
        <dbReference type="EMBL" id="SEK10011.1"/>
    </source>
</evidence>
<protein>
    <submittedName>
        <fullName evidence="13">Outer membrane protein (Porin)</fullName>
    </submittedName>
</protein>
<keyword evidence="4" id="KW-1134">Transmembrane beta strand</keyword>
<name>A0AAQ1JWZ3_9BURK</name>
<comment type="subunit">
    <text evidence="2">Homotrimer.</text>
</comment>
<reference evidence="13 14" key="1">
    <citation type="submission" date="2016-10" db="EMBL/GenBank/DDBJ databases">
        <authorList>
            <person name="Varghese N."/>
            <person name="Submissions S."/>
        </authorList>
    </citation>
    <scope>NUCLEOTIDE SEQUENCE [LARGE SCALE GENOMIC DNA]</scope>
    <source>
        <strain evidence="13 14">LMG 22274</strain>
    </source>
</reference>
<evidence type="ECO:0000256" key="5">
    <source>
        <dbReference type="ARBA" id="ARBA00022692"/>
    </source>
</evidence>
<keyword evidence="6 11" id="KW-0732">Signal</keyword>
<dbReference type="InterPro" id="IPR033900">
    <property type="entry name" value="Gram_neg_porin_domain"/>
</dbReference>
<evidence type="ECO:0000256" key="3">
    <source>
        <dbReference type="ARBA" id="ARBA00022448"/>
    </source>
</evidence>
<dbReference type="GO" id="GO:0046930">
    <property type="term" value="C:pore complex"/>
    <property type="evidence" value="ECO:0007669"/>
    <property type="project" value="UniProtKB-KW"/>
</dbReference>
<keyword evidence="10" id="KW-0998">Cell outer membrane</keyword>